<protein>
    <submittedName>
        <fullName evidence="2">Uncharacterized protein</fullName>
    </submittedName>
</protein>
<evidence type="ECO:0000313" key="3">
    <source>
        <dbReference type="Proteomes" id="UP000246702"/>
    </source>
</evidence>
<dbReference type="EMBL" id="MSFK01000030">
    <property type="protein sequence ID" value="PWY74524.1"/>
    <property type="molecule type" value="Genomic_DNA"/>
</dbReference>
<gene>
    <name evidence="2" type="ORF">BO94DRAFT_228146</name>
</gene>
<comment type="caution">
    <text evidence="2">The sequence shown here is derived from an EMBL/GenBank/DDBJ whole genome shotgun (WGS) entry which is preliminary data.</text>
</comment>
<evidence type="ECO:0000313" key="2">
    <source>
        <dbReference type="EMBL" id="PWY74524.1"/>
    </source>
</evidence>
<dbReference type="RefSeq" id="XP_025463717.1">
    <property type="nucleotide sequence ID" value="XM_025606286.1"/>
</dbReference>
<dbReference type="AlphaFoldDB" id="A0A317VJI1"/>
<feature type="compositionally biased region" description="Low complexity" evidence="1">
    <location>
        <begin position="65"/>
        <end position="85"/>
    </location>
</feature>
<evidence type="ECO:0000256" key="1">
    <source>
        <dbReference type="SAM" id="MobiDB-lite"/>
    </source>
</evidence>
<organism evidence="2 3">
    <name type="scientific">Aspergillus sclerotioniger CBS 115572</name>
    <dbReference type="NCBI Taxonomy" id="1450535"/>
    <lineage>
        <taxon>Eukaryota</taxon>
        <taxon>Fungi</taxon>
        <taxon>Dikarya</taxon>
        <taxon>Ascomycota</taxon>
        <taxon>Pezizomycotina</taxon>
        <taxon>Eurotiomycetes</taxon>
        <taxon>Eurotiomycetidae</taxon>
        <taxon>Eurotiales</taxon>
        <taxon>Aspergillaceae</taxon>
        <taxon>Aspergillus</taxon>
        <taxon>Aspergillus subgen. Circumdati</taxon>
    </lineage>
</organism>
<reference evidence="2 3" key="1">
    <citation type="submission" date="2016-12" db="EMBL/GenBank/DDBJ databases">
        <title>The genomes of Aspergillus section Nigri reveals drivers in fungal speciation.</title>
        <authorList>
            <consortium name="DOE Joint Genome Institute"/>
            <person name="Vesth T.C."/>
            <person name="Nybo J."/>
            <person name="Theobald S."/>
            <person name="Brandl J."/>
            <person name="Frisvad J.C."/>
            <person name="Nielsen K.F."/>
            <person name="Lyhne E.K."/>
            <person name="Kogle M.E."/>
            <person name="Kuo A."/>
            <person name="Riley R."/>
            <person name="Clum A."/>
            <person name="Nolan M."/>
            <person name="Lipzen A."/>
            <person name="Salamov A."/>
            <person name="Henrissat B."/>
            <person name="Wiebenga A."/>
            <person name="De Vries R.P."/>
            <person name="Grigoriev I.V."/>
            <person name="Mortensen U.H."/>
            <person name="Andersen M.R."/>
            <person name="Baker S.E."/>
        </authorList>
    </citation>
    <scope>NUCLEOTIDE SEQUENCE [LARGE SCALE GENOMIC DNA]</scope>
    <source>
        <strain evidence="2 3">CBS 115572</strain>
    </source>
</reference>
<sequence>MKLSPSSLPYFPHCCKFPIYLFQIFLSRSRSWVSLFLPCIVSDPLPGVEPRKSQPRVTPTSPFTSPCRSPSLPLSSLPPSQEEPSMSASIHQLQFRMQMQLFFPTSGRTMQHGIAPAGSAAAAWAEENSDNNGGSRIVNNQHAAGAHQPSLPHANLDTILVSLSRQIVPTCEHPGAD</sequence>
<dbReference type="Proteomes" id="UP000246702">
    <property type="component" value="Unassembled WGS sequence"/>
</dbReference>
<name>A0A317VJI1_9EURO</name>
<feature type="region of interest" description="Disordered" evidence="1">
    <location>
        <begin position="48"/>
        <end position="85"/>
    </location>
</feature>
<accession>A0A317VJI1</accession>
<keyword evidence="3" id="KW-1185">Reference proteome</keyword>
<proteinExistence type="predicted"/>
<feature type="compositionally biased region" description="Polar residues" evidence="1">
    <location>
        <begin position="55"/>
        <end position="64"/>
    </location>
</feature>
<dbReference type="GeneID" id="37108429"/>